<dbReference type="InterPro" id="IPR024222">
    <property type="entry name" value="Ten1_fungal"/>
</dbReference>
<evidence type="ECO:0000313" key="2">
    <source>
        <dbReference type="Proteomes" id="UP000250140"/>
    </source>
</evidence>
<accession>A0A8E2JPF8</accession>
<dbReference type="Pfam" id="PF12658">
    <property type="entry name" value="Ten1"/>
    <property type="match status" value="1"/>
</dbReference>
<gene>
    <name evidence="1" type="ORF">AOQ84DRAFT_380362</name>
</gene>
<name>A0A8E2JPF8_9PEZI</name>
<dbReference type="AlphaFoldDB" id="A0A8E2JPF8"/>
<reference evidence="1 2" key="1">
    <citation type="journal article" date="2016" name="Nat. Commun.">
        <title>Ectomycorrhizal ecology is imprinted in the genome of the dominant symbiotic fungus Cenococcum geophilum.</title>
        <authorList>
            <consortium name="DOE Joint Genome Institute"/>
            <person name="Peter M."/>
            <person name="Kohler A."/>
            <person name="Ohm R.A."/>
            <person name="Kuo A."/>
            <person name="Krutzmann J."/>
            <person name="Morin E."/>
            <person name="Arend M."/>
            <person name="Barry K.W."/>
            <person name="Binder M."/>
            <person name="Choi C."/>
            <person name="Clum A."/>
            <person name="Copeland A."/>
            <person name="Grisel N."/>
            <person name="Haridas S."/>
            <person name="Kipfer T."/>
            <person name="LaButti K."/>
            <person name="Lindquist E."/>
            <person name="Lipzen A."/>
            <person name="Maire R."/>
            <person name="Meier B."/>
            <person name="Mihaltcheva S."/>
            <person name="Molinier V."/>
            <person name="Murat C."/>
            <person name="Poggeler S."/>
            <person name="Quandt C.A."/>
            <person name="Sperisen C."/>
            <person name="Tritt A."/>
            <person name="Tisserant E."/>
            <person name="Crous P.W."/>
            <person name="Henrissat B."/>
            <person name="Nehls U."/>
            <person name="Egli S."/>
            <person name="Spatafora J.W."/>
            <person name="Grigoriev I.V."/>
            <person name="Martin F.M."/>
        </authorList>
    </citation>
    <scope>NUCLEOTIDE SEQUENCE [LARGE SCALE GENOMIC DNA]</scope>
    <source>
        <strain evidence="1 2">CBS 207.34</strain>
    </source>
</reference>
<protein>
    <recommendedName>
        <fullName evidence="3">CST complex subunit Ten1</fullName>
    </recommendedName>
</protein>
<dbReference type="InterPro" id="IPR012340">
    <property type="entry name" value="NA-bd_OB-fold"/>
</dbReference>
<proteinExistence type="predicted"/>
<dbReference type="Gene3D" id="2.40.50.140">
    <property type="entry name" value="Nucleic acid-binding proteins"/>
    <property type="match status" value="1"/>
</dbReference>
<dbReference type="OrthoDB" id="5275361at2759"/>
<dbReference type="EMBL" id="KV750463">
    <property type="protein sequence ID" value="OCL04668.1"/>
    <property type="molecule type" value="Genomic_DNA"/>
</dbReference>
<dbReference type="Proteomes" id="UP000250140">
    <property type="component" value="Unassembled WGS sequence"/>
</dbReference>
<evidence type="ECO:0000313" key="1">
    <source>
        <dbReference type="EMBL" id="OCL04668.1"/>
    </source>
</evidence>
<evidence type="ECO:0008006" key="3">
    <source>
        <dbReference type="Google" id="ProtNLM"/>
    </source>
</evidence>
<dbReference type="GO" id="GO:0016233">
    <property type="term" value="P:telomere capping"/>
    <property type="evidence" value="ECO:0007669"/>
    <property type="project" value="InterPro"/>
</dbReference>
<dbReference type="GO" id="GO:1990879">
    <property type="term" value="C:CST complex"/>
    <property type="evidence" value="ECO:0007669"/>
    <property type="project" value="InterPro"/>
</dbReference>
<dbReference type="GO" id="GO:0043047">
    <property type="term" value="F:single-stranded telomeric DNA binding"/>
    <property type="evidence" value="ECO:0007669"/>
    <property type="project" value="InterPro"/>
</dbReference>
<keyword evidence="2" id="KW-1185">Reference proteome</keyword>
<organism evidence="1 2">
    <name type="scientific">Glonium stellatum</name>
    <dbReference type="NCBI Taxonomy" id="574774"/>
    <lineage>
        <taxon>Eukaryota</taxon>
        <taxon>Fungi</taxon>
        <taxon>Dikarya</taxon>
        <taxon>Ascomycota</taxon>
        <taxon>Pezizomycotina</taxon>
        <taxon>Dothideomycetes</taxon>
        <taxon>Pleosporomycetidae</taxon>
        <taxon>Gloniales</taxon>
        <taxon>Gloniaceae</taxon>
        <taxon>Glonium</taxon>
    </lineage>
</organism>
<sequence length="144" mass="15725">MSGPLPSRLVLLSDLPGLNPGEKVRFLGCVEEYIASSATLVLKHQYPSSAPPTIALANIDHVREVVKSTELDVGAWVNVIGYVTSEPVEAPRGALQPKRGLKRRPDVARQVQVQALVLWSAGPVKLDAYERALEQRKYTELQSG</sequence>